<evidence type="ECO:0000256" key="1">
    <source>
        <dbReference type="SAM" id="MobiDB-lite"/>
    </source>
</evidence>
<dbReference type="KEGG" id="dosa:Os03g0358700"/>
<gene>
    <name evidence="2" type="ordered locus">Os03g0358700</name>
</gene>
<evidence type="ECO:0000313" key="2">
    <source>
        <dbReference type="EMBL" id="BAF12061.1"/>
    </source>
</evidence>
<feature type="region of interest" description="Disordered" evidence="1">
    <location>
        <begin position="262"/>
        <end position="326"/>
    </location>
</feature>
<sequence length="326" mass="35224">MAVRGSHHPDERVARRLQPEAELHRLLLLRVHDAPEADVDDGAGLLAVEPPEALVGADGGGVPPRRQRRGAPVVERDRPDSPELHPPGLRVAGDVLRLHLEDGVDDDAVGLRAGALQVVGELLPPGDVAEEARGLRPRDLDPPRQAGHHHRRVVVGDAVVGAEPLDVVLAEEAEGAHAEEGEPRDGEAGGELRRPRVAEVRHDARRGRRAPLVRAEEEVALDGLAEARHGGEVARHELGGDVVHVVHALRQAGAGVVERELGEADGQAGPPGRVDGGAHPRRRGRRGDDGAERAVGGEQQRGVHRRYEVALRHERDEHEVRRRHRC</sequence>
<feature type="region of interest" description="Disordered" evidence="1">
    <location>
        <begin position="173"/>
        <end position="208"/>
    </location>
</feature>
<name>A0A0N7KHA4_ORYSJ</name>
<feature type="compositionally biased region" description="Basic and acidic residues" evidence="1">
    <location>
        <begin position="305"/>
        <end position="320"/>
    </location>
</feature>
<dbReference type="EMBL" id="AP008209">
    <property type="protein sequence ID" value="BAF12061.1"/>
    <property type="molecule type" value="Genomic_DNA"/>
</dbReference>
<organism evidence="2 3">
    <name type="scientific">Oryza sativa subsp. japonica</name>
    <name type="common">Rice</name>
    <dbReference type="NCBI Taxonomy" id="39947"/>
    <lineage>
        <taxon>Eukaryota</taxon>
        <taxon>Viridiplantae</taxon>
        <taxon>Streptophyta</taxon>
        <taxon>Embryophyta</taxon>
        <taxon>Tracheophyta</taxon>
        <taxon>Spermatophyta</taxon>
        <taxon>Magnoliopsida</taxon>
        <taxon>Liliopsida</taxon>
        <taxon>Poales</taxon>
        <taxon>Poaceae</taxon>
        <taxon>BOP clade</taxon>
        <taxon>Oryzoideae</taxon>
        <taxon>Oryzeae</taxon>
        <taxon>Oryzinae</taxon>
        <taxon>Oryza</taxon>
        <taxon>Oryza sativa</taxon>
    </lineage>
</organism>
<dbReference type="AlphaFoldDB" id="A0A0N7KHA4"/>
<accession>A0A0N7KHA4</accession>
<dbReference type="Gramene" id="Os03t0358700-01">
    <property type="protein sequence ID" value="Os03t0358700-01"/>
    <property type="gene ID" value="Os03g0358700"/>
</dbReference>
<protein>
    <submittedName>
        <fullName evidence="2">Os03g0358700 protein</fullName>
    </submittedName>
</protein>
<evidence type="ECO:0000313" key="3">
    <source>
        <dbReference type="Proteomes" id="UP000000763"/>
    </source>
</evidence>
<dbReference type="Proteomes" id="UP000000763">
    <property type="component" value="Chromosome 3"/>
</dbReference>
<reference evidence="2 3" key="1">
    <citation type="journal article" date="2005" name="Nature">
        <title>The map-based sequence of the rice genome.</title>
        <authorList>
            <consortium name="International rice genome sequencing project (IRGSP)"/>
            <person name="Matsumoto T."/>
            <person name="Wu J."/>
            <person name="Kanamori H."/>
            <person name="Katayose Y."/>
            <person name="Fujisawa M."/>
            <person name="Namiki N."/>
            <person name="Mizuno H."/>
            <person name="Yamamoto K."/>
            <person name="Antonio B.A."/>
            <person name="Baba T."/>
            <person name="Sakata K."/>
            <person name="Nagamura Y."/>
            <person name="Aoki H."/>
            <person name="Arikawa K."/>
            <person name="Arita K."/>
            <person name="Bito T."/>
            <person name="Chiden Y."/>
            <person name="Fujitsuka N."/>
            <person name="Fukunaka R."/>
            <person name="Hamada M."/>
            <person name="Harada C."/>
            <person name="Hayashi A."/>
            <person name="Hijishita S."/>
            <person name="Honda M."/>
            <person name="Hosokawa S."/>
            <person name="Ichikawa Y."/>
            <person name="Idonuma A."/>
            <person name="Iijima M."/>
            <person name="Ikeda M."/>
            <person name="Ikeno M."/>
            <person name="Ito K."/>
            <person name="Ito S."/>
            <person name="Ito T."/>
            <person name="Ito Y."/>
            <person name="Ito Y."/>
            <person name="Iwabuchi A."/>
            <person name="Kamiya K."/>
            <person name="Karasawa W."/>
            <person name="Kurita K."/>
            <person name="Katagiri S."/>
            <person name="Kikuta A."/>
            <person name="Kobayashi H."/>
            <person name="Kobayashi N."/>
            <person name="Machita K."/>
            <person name="Maehara T."/>
            <person name="Masukawa M."/>
            <person name="Mizubayashi T."/>
            <person name="Mukai Y."/>
            <person name="Nagasaki H."/>
            <person name="Nagata Y."/>
            <person name="Naito S."/>
            <person name="Nakashima M."/>
            <person name="Nakama Y."/>
            <person name="Nakamichi Y."/>
            <person name="Nakamura M."/>
            <person name="Meguro A."/>
            <person name="Negishi M."/>
            <person name="Ohta I."/>
            <person name="Ohta T."/>
            <person name="Okamoto M."/>
            <person name="Ono N."/>
            <person name="Saji S."/>
            <person name="Sakaguchi M."/>
            <person name="Sakai K."/>
            <person name="Shibata M."/>
            <person name="Shimokawa T."/>
            <person name="Song J."/>
            <person name="Takazaki Y."/>
            <person name="Terasawa K."/>
            <person name="Tsugane M."/>
            <person name="Tsuji K."/>
            <person name="Ueda S."/>
            <person name="Waki K."/>
            <person name="Yamagata H."/>
            <person name="Yamamoto M."/>
            <person name="Yamamoto S."/>
            <person name="Yamane H."/>
            <person name="Yoshiki S."/>
            <person name="Yoshihara R."/>
            <person name="Yukawa K."/>
            <person name="Zhong H."/>
            <person name="Yano M."/>
            <person name="Yuan Q."/>
            <person name="Ouyang S."/>
            <person name="Liu J."/>
            <person name="Jones K.M."/>
            <person name="Gansberger K."/>
            <person name="Moffat K."/>
            <person name="Hill J."/>
            <person name="Bera J."/>
            <person name="Fadrosh D."/>
            <person name="Jin S."/>
            <person name="Johri S."/>
            <person name="Kim M."/>
            <person name="Overton L."/>
            <person name="Reardon M."/>
            <person name="Tsitrin T."/>
            <person name="Vuong H."/>
            <person name="Weaver B."/>
            <person name="Ciecko A."/>
            <person name="Tallon L."/>
            <person name="Jackson J."/>
            <person name="Pai G."/>
            <person name="Aken S.V."/>
            <person name="Utterback T."/>
            <person name="Reidmuller S."/>
            <person name="Feldblyum T."/>
            <person name="Hsiao J."/>
            <person name="Zismann V."/>
            <person name="Iobst S."/>
            <person name="de Vazeille A.R."/>
            <person name="Buell C.R."/>
            <person name="Ying K."/>
            <person name="Li Y."/>
            <person name="Lu T."/>
            <person name="Huang Y."/>
            <person name="Zhao Q."/>
            <person name="Feng Q."/>
            <person name="Zhang L."/>
            <person name="Zhu J."/>
            <person name="Weng Q."/>
            <person name="Mu J."/>
            <person name="Lu Y."/>
            <person name="Fan D."/>
            <person name="Liu Y."/>
            <person name="Guan J."/>
            <person name="Zhang Y."/>
            <person name="Yu S."/>
            <person name="Liu X."/>
            <person name="Zhang Y."/>
            <person name="Hong G."/>
            <person name="Han B."/>
            <person name="Choisne N."/>
            <person name="Demange N."/>
            <person name="Orjeda G."/>
            <person name="Samain S."/>
            <person name="Cattolico L."/>
            <person name="Pelletier E."/>
            <person name="Couloux A."/>
            <person name="Segurens B."/>
            <person name="Wincker P."/>
            <person name="D'Hont A."/>
            <person name="Scarpelli C."/>
            <person name="Weissenbach J."/>
            <person name="Salanoubat M."/>
            <person name="Quetier F."/>
            <person name="Yu Y."/>
            <person name="Kim H.R."/>
            <person name="Rambo T."/>
            <person name="Currie J."/>
            <person name="Collura K."/>
            <person name="Luo M."/>
            <person name="Yang T."/>
            <person name="Ammiraju J.S.S."/>
            <person name="Engler F."/>
            <person name="Soderlund C."/>
            <person name="Wing R.A."/>
            <person name="Palmer L.E."/>
            <person name="de la Bastide M."/>
            <person name="Spiegel L."/>
            <person name="Nascimento L."/>
            <person name="Zutavern T."/>
            <person name="O'Shaughnessy A."/>
            <person name="Dike S."/>
            <person name="Dedhia N."/>
            <person name="Preston R."/>
            <person name="Balija V."/>
            <person name="McCombie W.R."/>
            <person name="Chow T."/>
            <person name="Chen H."/>
            <person name="Chung M."/>
            <person name="Chen C."/>
            <person name="Shaw J."/>
            <person name="Wu H."/>
            <person name="Hsiao K."/>
            <person name="Chao Y."/>
            <person name="Chu M."/>
            <person name="Cheng C."/>
            <person name="Hour A."/>
            <person name="Lee P."/>
            <person name="Lin S."/>
            <person name="Lin Y."/>
            <person name="Liou J."/>
            <person name="Liu S."/>
            <person name="Hsing Y."/>
            <person name="Raghuvanshi S."/>
            <person name="Mohanty A."/>
            <person name="Bharti A.K."/>
            <person name="Gaur A."/>
            <person name="Gupta V."/>
            <person name="Kumar D."/>
            <person name="Ravi V."/>
            <person name="Vij S."/>
            <person name="Kapur A."/>
            <person name="Khurana P."/>
            <person name="Khurana P."/>
            <person name="Khurana J.P."/>
            <person name="Tyagi A.K."/>
            <person name="Gaikwad K."/>
            <person name="Singh A."/>
            <person name="Dalal V."/>
            <person name="Srivastava S."/>
            <person name="Dixit A."/>
            <person name="Pal A.K."/>
            <person name="Ghazi I.A."/>
            <person name="Yadav M."/>
            <person name="Pandit A."/>
            <person name="Bhargava A."/>
            <person name="Sureshbabu K."/>
            <person name="Batra K."/>
            <person name="Sharma T.R."/>
            <person name="Mohapatra T."/>
            <person name="Singh N.K."/>
            <person name="Messing J."/>
            <person name="Nelson A.B."/>
            <person name="Fuks G."/>
            <person name="Kavchok S."/>
            <person name="Keizer G."/>
            <person name="Linton E."/>
            <person name="Llaca V."/>
            <person name="Song R."/>
            <person name="Tanyolac B."/>
            <person name="Young S."/>
            <person name="Ho-Il K."/>
            <person name="Hahn J.H."/>
            <person name="Sangsakoo G."/>
            <person name="Vanavichit A."/>
            <person name="de Mattos Luiz.A.T."/>
            <person name="Zimmer P.D."/>
            <person name="Malone G."/>
            <person name="Dellagostin O."/>
            <person name="de Oliveira A.C."/>
            <person name="Bevan M."/>
            <person name="Bancroft I."/>
            <person name="Minx P."/>
            <person name="Cordum H."/>
            <person name="Wilson R."/>
            <person name="Cheng Z."/>
            <person name="Jin W."/>
            <person name="Jiang J."/>
            <person name="Leong S.A."/>
            <person name="Iwama H."/>
            <person name="Gojobori T."/>
            <person name="Itoh T."/>
            <person name="Niimura Y."/>
            <person name="Fujii Y."/>
            <person name="Habara T."/>
            <person name="Sakai H."/>
            <person name="Sato Y."/>
            <person name="Wilson G."/>
            <person name="Kumar K."/>
            <person name="McCouch S."/>
            <person name="Juretic N."/>
            <person name="Hoen D."/>
            <person name="Wright S."/>
            <person name="Bruskiewich R."/>
            <person name="Bureau T."/>
            <person name="Miyao A."/>
            <person name="Hirochika H."/>
            <person name="Nishikawa T."/>
            <person name="Kadowaki K."/>
            <person name="Sugiura M."/>
            <person name="Burr B."/>
            <person name="Sasaki T."/>
        </authorList>
    </citation>
    <scope>NUCLEOTIDE SEQUENCE [LARGE SCALE GENOMIC DNA]</scope>
    <source>
        <strain evidence="3">cv. Nipponbare</strain>
    </source>
</reference>
<reference evidence="3" key="2">
    <citation type="journal article" date="2008" name="Nucleic Acids Res.">
        <title>The rice annotation project database (RAP-DB): 2008 update.</title>
        <authorList>
            <consortium name="The rice annotation project (RAP)"/>
        </authorList>
    </citation>
    <scope>GENOME REANNOTATION</scope>
    <source>
        <strain evidence="3">cv. Nipponbare</strain>
    </source>
</reference>
<feature type="region of interest" description="Disordered" evidence="1">
    <location>
        <begin position="54"/>
        <end position="87"/>
    </location>
</feature>
<feature type="compositionally biased region" description="Basic and acidic residues" evidence="1">
    <location>
        <begin position="74"/>
        <end position="83"/>
    </location>
</feature>
<proteinExistence type="predicted"/>
<feature type="compositionally biased region" description="Basic and acidic residues" evidence="1">
    <location>
        <begin position="174"/>
        <end position="202"/>
    </location>
</feature>